<feature type="compositionally biased region" description="Basic and acidic residues" evidence="8">
    <location>
        <begin position="241"/>
        <end position="265"/>
    </location>
</feature>
<keyword evidence="2 7" id="KW-0812">Transmembrane</keyword>
<organism evidence="9 10">
    <name type="scientific">Streptomyces zhihengii</name>
    <dbReference type="NCBI Taxonomy" id="1818004"/>
    <lineage>
        <taxon>Bacteria</taxon>
        <taxon>Bacillati</taxon>
        <taxon>Actinomycetota</taxon>
        <taxon>Actinomycetes</taxon>
        <taxon>Kitasatosporales</taxon>
        <taxon>Streptomycetaceae</taxon>
        <taxon>Streptomyces</taxon>
    </lineage>
</organism>
<evidence type="ECO:0000256" key="8">
    <source>
        <dbReference type="SAM" id="MobiDB-lite"/>
    </source>
</evidence>
<dbReference type="NCBIfam" id="TIGR00247">
    <property type="entry name" value="endolytic transglycosylase MltG"/>
    <property type="match status" value="1"/>
</dbReference>
<keyword evidence="3 7" id="KW-1133">Transmembrane helix</keyword>
<dbReference type="PANTHER" id="PTHR30518">
    <property type="entry name" value="ENDOLYTIC MUREIN TRANSGLYCOSYLASE"/>
    <property type="match status" value="1"/>
</dbReference>
<evidence type="ECO:0000256" key="1">
    <source>
        <dbReference type="ARBA" id="ARBA00022475"/>
    </source>
</evidence>
<comment type="catalytic activity">
    <reaction evidence="7">
        <text>a peptidoglycan chain = a peptidoglycan chain with N-acetyl-1,6-anhydromuramyl-[peptide] at the reducing end + a peptidoglycan chain with N-acetylglucosamine at the non-reducing end.</text>
        <dbReference type="EC" id="4.2.2.29"/>
    </reaction>
</comment>
<comment type="subcellular location">
    <subcellularLocation>
        <location evidence="7">Cell membrane</location>
        <topology evidence="7">Single-pass membrane protein</topology>
    </subcellularLocation>
</comment>
<proteinExistence type="inferred from homology"/>
<dbReference type="Proteomes" id="UP000664109">
    <property type="component" value="Unassembled WGS sequence"/>
</dbReference>
<keyword evidence="1 7" id="KW-1003">Cell membrane</keyword>
<comment type="function">
    <text evidence="7">Functions as a peptidoglycan terminase that cleaves nascent peptidoglycan strands endolytically to terminate their elongation.</text>
</comment>
<sequence>MTEYGRGPGSEPWHPEDPLYGDQGWGGRQSTEGHAPYTGESQQYQQQGQHQQYGQQHDPYAQAQYGQQQDPYAQQQYGQQQQYGGQGQGQYDQHQQHTQGGGQQQDPYAQAQYGQQQQYGGQGQGQYDQHQQHTQGGGQQQDPYAQQQHQYGGQGYDSSWDTGQQAAMPYNPDQTGGYGAHPPGYGSRQEADYYATPEAYPPPEPPGRRGRQQPEPEPAVDWDREAEQEEDHPFFTGEDTGTGRRGEGRGRGREQARRGDDGHDDGGDDDGDGYDDHDEGPRSGGGRGGKRKGRNGLACLVVAAVLVGGMGGVGYFGYQFWQDRGKVEDFAGAGTGQVSVEIPKGATGSTIGQILKREGVVKSVDAFVQAQNDNPKGRSIQDGSYLLKKEMSAKSAVELMLSDASRNNLIIAEGRRNATIYADIDKRLGLEAGTTADVAEKNADSLGLPEWARGHADVKDPLEGFLFPAAYPVAKGTKPEAVLKKMVARANQEYEKAGLEDKAEGLGLKSPWELLTLASLVQVEGKTHDDFRKMSEVVYNRLKPTNTETNQLLQFDSAFNYLKGESNIDISEAEINKNQDPYNTYTQRGLTPGPISNPGNDAIAAALNPTDDGWMYFVATDGMKVTEFAKTHADFLKLKDKFNAS</sequence>
<evidence type="ECO:0000256" key="2">
    <source>
        <dbReference type="ARBA" id="ARBA00022692"/>
    </source>
</evidence>
<dbReference type="EC" id="4.2.2.29" evidence="7"/>
<feature type="site" description="Important for catalytic activity" evidence="7">
    <location>
        <position position="524"/>
    </location>
</feature>
<accession>A0ABS2UYS1</accession>
<dbReference type="PANTHER" id="PTHR30518:SF2">
    <property type="entry name" value="ENDOLYTIC MUREIN TRANSGLYCOSYLASE"/>
    <property type="match status" value="1"/>
</dbReference>
<comment type="caution">
    <text evidence="9">The sequence shown here is derived from an EMBL/GenBank/DDBJ whole genome shotgun (WGS) entry which is preliminary data.</text>
</comment>
<evidence type="ECO:0000256" key="4">
    <source>
        <dbReference type="ARBA" id="ARBA00023136"/>
    </source>
</evidence>
<reference evidence="9 10" key="1">
    <citation type="journal article" date="2016" name="Arch. Microbiol.">
        <title>Streptomyces zhihengii sp. nov., isolated from rhizospheric soil of Psammosilene tunicoides.</title>
        <authorList>
            <person name="Huang M.J."/>
            <person name="Fei J.J."/>
            <person name="Salam N."/>
            <person name="Kim C.J."/>
            <person name="Hozzein W.N."/>
            <person name="Xiao M."/>
            <person name="Huang H.Q."/>
            <person name="Li W.J."/>
        </authorList>
    </citation>
    <scope>NUCLEOTIDE SEQUENCE [LARGE SCALE GENOMIC DNA]</scope>
    <source>
        <strain evidence="9 10">YIM T102</strain>
    </source>
</reference>
<gene>
    <name evidence="7 9" type="primary">mltG</name>
    <name evidence="9" type="ORF">JE024_29040</name>
</gene>
<dbReference type="Pfam" id="PF02618">
    <property type="entry name" value="YceG"/>
    <property type="match status" value="1"/>
</dbReference>
<evidence type="ECO:0000256" key="7">
    <source>
        <dbReference type="HAMAP-Rule" id="MF_02065"/>
    </source>
</evidence>
<feature type="compositionally biased region" description="Acidic residues" evidence="8">
    <location>
        <begin position="218"/>
        <end position="230"/>
    </location>
</feature>
<evidence type="ECO:0000313" key="10">
    <source>
        <dbReference type="Proteomes" id="UP000664109"/>
    </source>
</evidence>
<evidence type="ECO:0000256" key="6">
    <source>
        <dbReference type="ARBA" id="ARBA00023316"/>
    </source>
</evidence>
<evidence type="ECO:0000256" key="5">
    <source>
        <dbReference type="ARBA" id="ARBA00023239"/>
    </source>
</evidence>
<keyword evidence="4 7" id="KW-0472">Membrane</keyword>
<keyword evidence="10" id="KW-1185">Reference proteome</keyword>
<dbReference type="InterPro" id="IPR003770">
    <property type="entry name" value="MLTG-like"/>
</dbReference>
<keyword evidence="5 7" id="KW-0456">Lyase</keyword>
<dbReference type="EMBL" id="JAFEJA010000002">
    <property type="protein sequence ID" value="MBM9622711.1"/>
    <property type="molecule type" value="Genomic_DNA"/>
</dbReference>
<dbReference type="Gene3D" id="3.30.1490.480">
    <property type="entry name" value="Endolytic murein transglycosylase"/>
    <property type="match status" value="1"/>
</dbReference>
<feature type="compositionally biased region" description="Low complexity" evidence="8">
    <location>
        <begin position="42"/>
        <end position="151"/>
    </location>
</feature>
<dbReference type="HAMAP" id="MF_02065">
    <property type="entry name" value="MltG"/>
    <property type="match status" value="1"/>
</dbReference>
<dbReference type="RefSeq" id="WP_205376934.1">
    <property type="nucleotide sequence ID" value="NZ_JAFEJA010000002.1"/>
</dbReference>
<evidence type="ECO:0000313" key="9">
    <source>
        <dbReference type="EMBL" id="MBM9622711.1"/>
    </source>
</evidence>
<name>A0ABS2UYS1_9ACTN</name>
<feature type="compositionally biased region" description="Acidic residues" evidence="8">
    <location>
        <begin position="266"/>
        <end position="278"/>
    </location>
</feature>
<comment type="similarity">
    <text evidence="7">Belongs to the transglycosylase MltG family.</text>
</comment>
<protein>
    <recommendedName>
        <fullName evidence="7">Endolytic murein transglycosylase</fullName>
        <ecNumber evidence="7">4.2.2.29</ecNumber>
    </recommendedName>
    <alternativeName>
        <fullName evidence="7">Peptidoglycan lytic transglycosylase</fullName>
    </alternativeName>
    <alternativeName>
        <fullName evidence="7">Peptidoglycan polymerization terminase</fullName>
    </alternativeName>
</protein>
<keyword evidence="6 7" id="KW-0961">Cell wall biogenesis/degradation</keyword>
<feature type="region of interest" description="Disordered" evidence="8">
    <location>
        <begin position="1"/>
        <end position="293"/>
    </location>
</feature>
<evidence type="ECO:0000256" key="3">
    <source>
        <dbReference type="ARBA" id="ARBA00022989"/>
    </source>
</evidence>
<feature type="transmembrane region" description="Helical" evidence="7">
    <location>
        <begin position="297"/>
        <end position="318"/>
    </location>
</feature>